<keyword evidence="3 8" id="KW-0732">Signal</keyword>
<feature type="domain" description="Bulb-type lectin" evidence="9">
    <location>
        <begin position="403"/>
        <end position="511"/>
    </location>
</feature>
<dbReference type="PROSITE" id="PS50927">
    <property type="entry name" value="BULB_LECTIN"/>
    <property type="match status" value="1"/>
</dbReference>
<dbReference type="InterPro" id="IPR001480">
    <property type="entry name" value="Bulb-type_lectin_dom"/>
</dbReference>
<organism evidence="10 11">
    <name type="scientific">Lysobacter silvisoli</name>
    <dbReference type="NCBI Taxonomy" id="2293254"/>
    <lineage>
        <taxon>Bacteria</taxon>
        <taxon>Pseudomonadati</taxon>
        <taxon>Pseudomonadota</taxon>
        <taxon>Gammaproteobacteria</taxon>
        <taxon>Lysobacterales</taxon>
        <taxon>Lysobacteraceae</taxon>
        <taxon>Lysobacter</taxon>
    </lineage>
</organism>
<evidence type="ECO:0000256" key="8">
    <source>
        <dbReference type="SAM" id="SignalP"/>
    </source>
</evidence>
<reference evidence="10 11" key="1">
    <citation type="submission" date="2018-08" db="EMBL/GenBank/DDBJ databases">
        <title>Lysobacter sp. zong2l5, whole genome shotgun sequence.</title>
        <authorList>
            <person name="Zhang X."/>
            <person name="Feng G."/>
            <person name="Zhu H."/>
        </authorList>
    </citation>
    <scope>NUCLEOTIDE SEQUENCE [LARGE SCALE GENOMIC DNA]</scope>
    <source>
        <strain evidence="11">zong2l5</strain>
    </source>
</reference>
<dbReference type="GO" id="GO:0004252">
    <property type="term" value="F:serine-type endopeptidase activity"/>
    <property type="evidence" value="ECO:0007669"/>
    <property type="project" value="InterPro"/>
</dbReference>
<evidence type="ECO:0000256" key="2">
    <source>
        <dbReference type="ARBA" id="ARBA00022670"/>
    </source>
</evidence>
<name>A0A371K598_9GAMM</name>
<dbReference type="InterPro" id="IPR037295">
    <property type="entry name" value="Alpha-lytic_protease_prodomain"/>
</dbReference>
<sequence length="514" mass="54748">MNATHTLTALGVSLCALLLPLTADAAPLQANPVSAAMRQAMQRDLGLQPAQLQAYLATEHRAMGAQAEAKAALGAHYAGTWLERDAAGSFRLIVGTTDAKSSGRMPRIGDELRLQRHSQAQLDAAQAQLNQAHRQPAVGVMRIDGPRVQGWGVDLRNNRIELSIDPGAEEAAIDLIARSGIDAKMVHIVTSAKRPQPLHDLRGGDFYHTPTSGCSMGFSAFKGNTPGFVTAGHCAPVNTPVSGTNGSAIGHFANSTFPSSDHAWVQNTQPNLWHILPWVNNYAGVDIDVRGGFEAPVGAAVCRSGDKTGYRCGTVQAKNWTVDYGPQYGVVKNLTKTSTCSGFGDSGGAVITPSAEAQGVHSGGDFAAGREDNCGDSAPVGYFQPLQPTLNAYDLVLRTVPTCGRLNPRDWRETNGTLTSCDQRFTLAIQGDGNLVLYKRNVGAIWANHVYGSGHTLHMQTDGNLTVRDGANQVRWASNTGGKRGNVLMVQNDGNVVVYDYQRKPLWSTGTAGR</sequence>
<dbReference type="Pfam" id="PF00089">
    <property type="entry name" value="Trypsin"/>
    <property type="match status" value="1"/>
</dbReference>
<evidence type="ECO:0000256" key="4">
    <source>
        <dbReference type="ARBA" id="ARBA00022801"/>
    </source>
</evidence>
<dbReference type="GO" id="GO:0005576">
    <property type="term" value="C:extracellular region"/>
    <property type="evidence" value="ECO:0007669"/>
    <property type="project" value="InterPro"/>
</dbReference>
<dbReference type="Gene3D" id="3.30.300.50">
    <property type="match status" value="2"/>
</dbReference>
<dbReference type="GO" id="GO:0006508">
    <property type="term" value="P:proteolysis"/>
    <property type="evidence" value="ECO:0007669"/>
    <property type="project" value="UniProtKB-KW"/>
</dbReference>
<evidence type="ECO:0000259" key="9">
    <source>
        <dbReference type="PROSITE" id="PS50927"/>
    </source>
</evidence>
<evidence type="ECO:0000313" key="11">
    <source>
        <dbReference type="Proteomes" id="UP000264492"/>
    </source>
</evidence>
<dbReference type="Gene3D" id="2.40.10.10">
    <property type="entry name" value="Trypsin-like serine proteases"/>
    <property type="match status" value="2"/>
</dbReference>
<dbReference type="InterPro" id="IPR043504">
    <property type="entry name" value="Peptidase_S1_PA_chymotrypsin"/>
</dbReference>
<evidence type="ECO:0000313" key="10">
    <source>
        <dbReference type="EMBL" id="RDZ29109.1"/>
    </source>
</evidence>
<comment type="caution">
    <text evidence="10">The sequence shown here is derived from an EMBL/GenBank/DDBJ whole genome shotgun (WGS) entry which is preliminary data.</text>
</comment>
<evidence type="ECO:0000256" key="6">
    <source>
        <dbReference type="ARBA" id="ARBA00023145"/>
    </source>
</evidence>
<dbReference type="SUPFAM" id="SSF51110">
    <property type="entry name" value="alpha-D-mannose-specific plant lectins"/>
    <property type="match status" value="1"/>
</dbReference>
<evidence type="ECO:0000256" key="7">
    <source>
        <dbReference type="ARBA" id="ARBA00023157"/>
    </source>
</evidence>
<keyword evidence="11" id="KW-1185">Reference proteome</keyword>
<evidence type="ECO:0000256" key="1">
    <source>
        <dbReference type="ARBA" id="ARBA00007664"/>
    </source>
</evidence>
<dbReference type="Gene3D" id="2.90.10.10">
    <property type="entry name" value="Bulb-type lectin domain"/>
    <property type="match status" value="2"/>
</dbReference>
<dbReference type="InterPro" id="IPR001316">
    <property type="entry name" value="Pept_S1A_streptogrisin"/>
</dbReference>
<keyword evidence="5" id="KW-0720">Serine protease</keyword>
<proteinExistence type="inferred from homology"/>
<dbReference type="InterPro" id="IPR035070">
    <property type="entry name" value="Streptogrisin_prodomain"/>
</dbReference>
<dbReference type="Proteomes" id="UP000264492">
    <property type="component" value="Unassembled WGS sequence"/>
</dbReference>
<gene>
    <name evidence="10" type="ORF">DX914_08435</name>
</gene>
<dbReference type="EMBL" id="QTSU01000001">
    <property type="protein sequence ID" value="RDZ29109.1"/>
    <property type="molecule type" value="Genomic_DNA"/>
</dbReference>
<dbReference type="OrthoDB" id="1828825at2"/>
<feature type="signal peptide" evidence="8">
    <location>
        <begin position="1"/>
        <end position="25"/>
    </location>
</feature>
<dbReference type="PRINTS" id="PR00861">
    <property type="entry name" value="ALYTICPTASE"/>
</dbReference>
<dbReference type="InterPro" id="IPR009003">
    <property type="entry name" value="Peptidase_S1_PA"/>
</dbReference>
<dbReference type="CDD" id="cd00028">
    <property type="entry name" value="B_lectin"/>
    <property type="match status" value="1"/>
</dbReference>
<accession>A0A371K598</accession>
<keyword evidence="6" id="KW-0865">Zymogen</keyword>
<dbReference type="AlphaFoldDB" id="A0A371K598"/>
<dbReference type="SUPFAM" id="SSF54806">
    <property type="entry name" value="Alpha-lytic protease prodomain"/>
    <property type="match status" value="2"/>
</dbReference>
<evidence type="ECO:0000256" key="5">
    <source>
        <dbReference type="ARBA" id="ARBA00022825"/>
    </source>
</evidence>
<dbReference type="Pfam" id="PF02983">
    <property type="entry name" value="Pro_Al_protease"/>
    <property type="match status" value="1"/>
</dbReference>
<evidence type="ECO:0000256" key="3">
    <source>
        <dbReference type="ARBA" id="ARBA00022729"/>
    </source>
</evidence>
<protein>
    <recommendedName>
        <fullName evidence="9">Bulb-type lectin domain-containing protein</fullName>
    </recommendedName>
</protein>
<dbReference type="CDD" id="cd21112">
    <property type="entry name" value="alphaLP-like"/>
    <property type="match status" value="1"/>
</dbReference>
<dbReference type="SMART" id="SM00108">
    <property type="entry name" value="B_lectin"/>
    <property type="match status" value="1"/>
</dbReference>
<dbReference type="InterPro" id="IPR004236">
    <property type="entry name" value="Pept_S1_alpha_lytic"/>
</dbReference>
<dbReference type="RefSeq" id="WP_115858544.1">
    <property type="nucleotide sequence ID" value="NZ_QTSU01000001.1"/>
</dbReference>
<dbReference type="InterPro" id="IPR036426">
    <property type="entry name" value="Bulb-type_lectin_dom_sf"/>
</dbReference>
<comment type="similarity">
    <text evidence="1">Belongs to the peptidase S1 family.</text>
</comment>
<keyword evidence="2" id="KW-0645">Protease</keyword>
<keyword evidence="4" id="KW-0378">Hydrolase</keyword>
<feature type="chain" id="PRO_5016802498" description="Bulb-type lectin domain-containing protein" evidence="8">
    <location>
        <begin position="26"/>
        <end position="514"/>
    </location>
</feature>
<keyword evidence="7" id="KW-1015">Disulfide bond</keyword>
<dbReference type="InterPro" id="IPR001254">
    <property type="entry name" value="Trypsin_dom"/>
</dbReference>
<dbReference type="SUPFAM" id="SSF50494">
    <property type="entry name" value="Trypsin-like serine proteases"/>
    <property type="match status" value="1"/>
</dbReference>